<proteinExistence type="inferred from homology"/>
<accession>A0ABR9LK11</accession>
<dbReference type="InterPro" id="IPR006442">
    <property type="entry name" value="Antitoxin_Phd/YefM"/>
</dbReference>
<reference evidence="3 4" key="1">
    <citation type="submission" date="2020-10" db="EMBL/GenBank/DDBJ databases">
        <title>Sequencing the genomes of 1000 actinobacteria strains.</title>
        <authorList>
            <person name="Klenk H.-P."/>
        </authorList>
    </citation>
    <scope>NUCLEOTIDE SEQUENCE [LARGE SCALE GENOMIC DNA]</scope>
    <source>
        <strain evidence="3 4">DSM 46661</strain>
    </source>
</reference>
<dbReference type="EMBL" id="JADBEJ010000008">
    <property type="protein sequence ID" value="MBE1581016.1"/>
    <property type="molecule type" value="Genomic_DNA"/>
</dbReference>
<dbReference type="Pfam" id="PF02604">
    <property type="entry name" value="PhdYeFM_antitox"/>
    <property type="match status" value="1"/>
</dbReference>
<dbReference type="InterPro" id="IPR036165">
    <property type="entry name" value="YefM-like_sf"/>
</dbReference>
<sequence>MEAATWQVQDAKQRLSELLRRAASDGPQFVTKHGEEVAVVLDIVDYRRLTGSGEAVDFKLVLSGEHHHPEYGEALADVLEEIAAERAEDLPRDVVEVSG</sequence>
<evidence type="ECO:0000313" key="4">
    <source>
        <dbReference type="Proteomes" id="UP000656548"/>
    </source>
</evidence>
<comment type="function">
    <text evidence="2">Antitoxin component of a type II toxin-antitoxin (TA) system.</text>
</comment>
<evidence type="ECO:0000256" key="2">
    <source>
        <dbReference type="RuleBase" id="RU362080"/>
    </source>
</evidence>
<dbReference type="RefSeq" id="WP_192747445.1">
    <property type="nucleotide sequence ID" value="NZ_CP102415.1"/>
</dbReference>
<protein>
    <recommendedName>
        <fullName evidence="2">Antitoxin</fullName>
    </recommendedName>
</protein>
<evidence type="ECO:0000256" key="1">
    <source>
        <dbReference type="ARBA" id="ARBA00009981"/>
    </source>
</evidence>
<gene>
    <name evidence="3" type="ORF">H4W30_008097</name>
</gene>
<comment type="caution">
    <text evidence="3">The sequence shown here is derived from an EMBL/GenBank/DDBJ whole genome shotgun (WGS) entry which is preliminary data.</text>
</comment>
<organism evidence="3 4">
    <name type="scientific">Amycolatopsis roodepoortensis</name>
    <dbReference type="NCBI Taxonomy" id="700274"/>
    <lineage>
        <taxon>Bacteria</taxon>
        <taxon>Bacillati</taxon>
        <taxon>Actinomycetota</taxon>
        <taxon>Actinomycetes</taxon>
        <taxon>Pseudonocardiales</taxon>
        <taxon>Pseudonocardiaceae</taxon>
        <taxon>Amycolatopsis</taxon>
    </lineage>
</organism>
<keyword evidence="4" id="KW-1185">Reference proteome</keyword>
<evidence type="ECO:0000313" key="3">
    <source>
        <dbReference type="EMBL" id="MBE1581016.1"/>
    </source>
</evidence>
<dbReference type="SUPFAM" id="SSF143120">
    <property type="entry name" value="YefM-like"/>
    <property type="match status" value="1"/>
</dbReference>
<dbReference type="Gene3D" id="3.40.1620.10">
    <property type="entry name" value="YefM-like domain"/>
    <property type="match status" value="1"/>
</dbReference>
<dbReference type="NCBIfam" id="TIGR01552">
    <property type="entry name" value="phd_fam"/>
    <property type="match status" value="1"/>
</dbReference>
<comment type="similarity">
    <text evidence="1 2">Belongs to the phD/YefM antitoxin family.</text>
</comment>
<name>A0ABR9LK11_9PSEU</name>
<dbReference type="Proteomes" id="UP000656548">
    <property type="component" value="Unassembled WGS sequence"/>
</dbReference>